<accession>A0A0K2URV7</accession>
<reference evidence="1" key="1">
    <citation type="submission" date="2014-05" db="EMBL/GenBank/DDBJ databases">
        <authorList>
            <person name="Chronopoulou M."/>
        </authorList>
    </citation>
    <scope>NUCLEOTIDE SEQUENCE</scope>
    <source>
        <tissue evidence="1">Whole organism</tissue>
    </source>
</reference>
<organism evidence="1">
    <name type="scientific">Lepeophtheirus salmonis</name>
    <name type="common">Salmon louse</name>
    <name type="synonym">Caligus salmonis</name>
    <dbReference type="NCBI Taxonomy" id="72036"/>
    <lineage>
        <taxon>Eukaryota</taxon>
        <taxon>Metazoa</taxon>
        <taxon>Ecdysozoa</taxon>
        <taxon>Arthropoda</taxon>
        <taxon>Crustacea</taxon>
        <taxon>Multicrustacea</taxon>
        <taxon>Hexanauplia</taxon>
        <taxon>Copepoda</taxon>
        <taxon>Siphonostomatoida</taxon>
        <taxon>Caligidae</taxon>
        <taxon>Lepeophtheirus</taxon>
    </lineage>
</organism>
<dbReference type="EMBL" id="HACA01023638">
    <property type="protein sequence ID" value="CDW40999.1"/>
    <property type="molecule type" value="Transcribed_RNA"/>
</dbReference>
<protein>
    <submittedName>
        <fullName evidence="1">Uncharacterized protein</fullName>
    </submittedName>
</protein>
<proteinExistence type="predicted"/>
<sequence>MINSKAILQRKH</sequence>
<name>A0A0K2URV7_LEPSM</name>
<evidence type="ECO:0000313" key="1">
    <source>
        <dbReference type="EMBL" id="CDW40999.1"/>
    </source>
</evidence>